<accession>A0A6J5CTJ7</accession>
<name>A0A6J5CTJ7_9BURK</name>
<dbReference type="AlphaFoldDB" id="A0A6J5CTJ7"/>
<evidence type="ECO:0000313" key="2">
    <source>
        <dbReference type="Proteomes" id="UP000494205"/>
    </source>
</evidence>
<organism evidence="1 2">
    <name type="scientific">Paraburkholderia rhynchosiae</name>
    <dbReference type="NCBI Taxonomy" id="487049"/>
    <lineage>
        <taxon>Bacteria</taxon>
        <taxon>Pseudomonadati</taxon>
        <taxon>Pseudomonadota</taxon>
        <taxon>Betaproteobacteria</taxon>
        <taxon>Burkholderiales</taxon>
        <taxon>Burkholderiaceae</taxon>
        <taxon>Paraburkholderia</taxon>
    </lineage>
</organism>
<protein>
    <submittedName>
        <fullName evidence="1">Uncharacterized protein</fullName>
    </submittedName>
</protein>
<dbReference type="Proteomes" id="UP000494205">
    <property type="component" value="Unassembled WGS sequence"/>
</dbReference>
<evidence type="ECO:0000313" key="1">
    <source>
        <dbReference type="EMBL" id="CAB3744403.1"/>
    </source>
</evidence>
<gene>
    <name evidence="1" type="ORF">LMG27174_07173</name>
</gene>
<proteinExistence type="predicted"/>
<reference evidence="1 2" key="1">
    <citation type="submission" date="2020-04" db="EMBL/GenBank/DDBJ databases">
        <authorList>
            <person name="De Canck E."/>
        </authorList>
    </citation>
    <scope>NUCLEOTIDE SEQUENCE [LARGE SCALE GENOMIC DNA]</scope>
    <source>
        <strain evidence="1 2">LMG 27174</strain>
    </source>
</reference>
<dbReference type="EMBL" id="CADIJZ010000070">
    <property type="protein sequence ID" value="CAB3744403.1"/>
    <property type="molecule type" value="Genomic_DNA"/>
</dbReference>
<sequence>MSTTEERRPRPLYISSGTGEEAESVACIPMGVGVYNRCSHKF</sequence>